<dbReference type="AlphaFoldDB" id="A0AAN6X6W9"/>
<dbReference type="PROSITE" id="PS50011">
    <property type="entry name" value="PROTEIN_KINASE_DOM"/>
    <property type="match status" value="1"/>
</dbReference>
<dbReference type="GO" id="GO:0005524">
    <property type="term" value="F:ATP binding"/>
    <property type="evidence" value="ECO:0007669"/>
    <property type="project" value="InterPro"/>
</dbReference>
<name>A0AAN6X6W9_9PEZI</name>
<evidence type="ECO:0000259" key="3">
    <source>
        <dbReference type="PROSITE" id="PS50011"/>
    </source>
</evidence>
<reference evidence="4" key="2">
    <citation type="submission" date="2023-05" db="EMBL/GenBank/DDBJ databases">
        <authorList>
            <consortium name="Lawrence Berkeley National Laboratory"/>
            <person name="Steindorff A."/>
            <person name="Hensen N."/>
            <person name="Bonometti L."/>
            <person name="Westerberg I."/>
            <person name="Brannstrom I.O."/>
            <person name="Guillou S."/>
            <person name="Cros-Aarteil S."/>
            <person name="Calhoun S."/>
            <person name="Haridas S."/>
            <person name="Kuo A."/>
            <person name="Mondo S."/>
            <person name="Pangilinan J."/>
            <person name="Riley R."/>
            <person name="Labutti K."/>
            <person name="Andreopoulos B."/>
            <person name="Lipzen A."/>
            <person name="Chen C."/>
            <person name="Yanf M."/>
            <person name="Daum C."/>
            <person name="Ng V."/>
            <person name="Clum A."/>
            <person name="Ohm R."/>
            <person name="Martin F."/>
            <person name="Silar P."/>
            <person name="Natvig D."/>
            <person name="Lalanne C."/>
            <person name="Gautier V."/>
            <person name="Ament-Velasquez S.L."/>
            <person name="Kruys A."/>
            <person name="Hutchinson M.I."/>
            <person name="Powell A.J."/>
            <person name="Barry K."/>
            <person name="Miller A.N."/>
            <person name="Grigoriev I.V."/>
            <person name="Debuchy R."/>
            <person name="Gladieux P."/>
            <person name="Thoren M.H."/>
            <person name="Johannesson H."/>
        </authorList>
    </citation>
    <scope>NUCLEOTIDE SEQUENCE</scope>
    <source>
        <strain evidence="4">CBS 315.58</strain>
    </source>
</reference>
<feature type="region of interest" description="Disordered" evidence="2">
    <location>
        <begin position="721"/>
        <end position="746"/>
    </location>
</feature>
<evidence type="ECO:0000256" key="2">
    <source>
        <dbReference type="SAM" id="MobiDB-lite"/>
    </source>
</evidence>
<evidence type="ECO:0000313" key="4">
    <source>
        <dbReference type="EMBL" id="KAK4194131.1"/>
    </source>
</evidence>
<organism evidence="4 5">
    <name type="scientific">Triangularia verruculosa</name>
    <dbReference type="NCBI Taxonomy" id="2587418"/>
    <lineage>
        <taxon>Eukaryota</taxon>
        <taxon>Fungi</taxon>
        <taxon>Dikarya</taxon>
        <taxon>Ascomycota</taxon>
        <taxon>Pezizomycotina</taxon>
        <taxon>Sordariomycetes</taxon>
        <taxon>Sordariomycetidae</taxon>
        <taxon>Sordariales</taxon>
        <taxon>Podosporaceae</taxon>
        <taxon>Triangularia</taxon>
    </lineage>
</organism>
<dbReference type="Pfam" id="PF06293">
    <property type="entry name" value="Kdo"/>
    <property type="match status" value="1"/>
</dbReference>
<dbReference type="Gene3D" id="1.10.510.10">
    <property type="entry name" value="Transferase(Phosphotransferase) domain 1"/>
    <property type="match status" value="1"/>
</dbReference>
<evidence type="ECO:0000313" key="5">
    <source>
        <dbReference type="Proteomes" id="UP001303160"/>
    </source>
</evidence>
<reference evidence="4" key="1">
    <citation type="journal article" date="2023" name="Mol. Phylogenet. Evol.">
        <title>Genome-scale phylogeny and comparative genomics of the fungal order Sordariales.</title>
        <authorList>
            <person name="Hensen N."/>
            <person name="Bonometti L."/>
            <person name="Westerberg I."/>
            <person name="Brannstrom I.O."/>
            <person name="Guillou S."/>
            <person name="Cros-Aarteil S."/>
            <person name="Calhoun S."/>
            <person name="Haridas S."/>
            <person name="Kuo A."/>
            <person name="Mondo S."/>
            <person name="Pangilinan J."/>
            <person name="Riley R."/>
            <person name="LaButti K."/>
            <person name="Andreopoulos B."/>
            <person name="Lipzen A."/>
            <person name="Chen C."/>
            <person name="Yan M."/>
            <person name="Daum C."/>
            <person name="Ng V."/>
            <person name="Clum A."/>
            <person name="Steindorff A."/>
            <person name="Ohm R.A."/>
            <person name="Martin F."/>
            <person name="Silar P."/>
            <person name="Natvig D.O."/>
            <person name="Lalanne C."/>
            <person name="Gautier V."/>
            <person name="Ament-Velasquez S.L."/>
            <person name="Kruys A."/>
            <person name="Hutchinson M.I."/>
            <person name="Powell A.J."/>
            <person name="Barry K."/>
            <person name="Miller A.N."/>
            <person name="Grigoriev I.V."/>
            <person name="Debuchy R."/>
            <person name="Gladieux P."/>
            <person name="Hiltunen Thoren M."/>
            <person name="Johannesson H."/>
        </authorList>
    </citation>
    <scope>NUCLEOTIDE SEQUENCE</scope>
    <source>
        <strain evidence="4">CBS 315.58</strain>
    </source>
</reference>
<feature type="domain" description="Protein kinase" evidence="3">
    <location>
        <begin position="562"/>
        <end position="761"/>
    </location>
</feature>
<comment type="caution">
    <text evidence="4">The sequence shown here is derived from an EMBL/GenBank/DDBJ whole genome shotgun (WGS) entry which is preliminary data.</text>
</comment>
<dbReference type="SUPFAM" id="SSF56112">
    <property type="entry name" value="Protein kinase-like (PK-like)"/>
    <property type="match status" value="1"/>
</dbReference>
<dbReference type="InterPro" id="IPR011009">
    <property type="entry name" value="Kinase-like_dom_sf"/>
</dbReference>
<accession>A0AAN6X6W9</accession>
<sequence length="761" mass="86644">MEEELVKLRKKLEEVKRQVLEEQHLREEAERRRLEEQQLREEAELRRLEEQQLREKAQHEVRNTTLVEYLQYCHQHLFTTFDVQRDPKLTTTGPASTPHGKLCPTYLRHWNDFDTLQRRTLDCLFSLYPADQEAFPSLHATQTQGQEMPRGKIGDHLALDHFVRNFVETPVRSIFARLMRHDRTRDEFGIVGQVHFHHRDTTLPDDNVEQVARPPPGPATPPPAFFKSRVQPDRICCYQPESAERPTNLYHIGYKLAHKIVPDAFRLGLHDMNIIDDVVNRKTIPASGSGERSIYDAEQLTAAAFAQTFDHMVRGGLSYGLLTTGEILVFIKVDWTNPTTAYYYVVELDKETQVHLDADKVIYWSAVSQVLAFTLAALKQPSPSQSQLDYANKNLKRWVVTFDSVYSDIKSNWGETPASEWFSKSPLLSKKRKGRNLSPCPTDLPNRRRSPSRDSSGGGAAGPNSAPTRRSRRIGLQQSSRVGDTSSASHPPNQGAADNQKRMPYCTQRCLLRLVKGGLLDQACPNFELHRRAHDVGNGHHPISHFEWLQLLRTQLHKTLDDGIVPAGIVGACGVIFHVTLLGYGYTFIAKGTVDTLVHKLEHEADVYKQLAPLQGVYIPVFLGAVDLRTLDRTYYYDLNVDIVHLTFLSWAGEPLYKPIASDVFRKANVGQEVARSVRALHQMGVAHTDVRAPNMLWNEENRRVMMIDFERAVLGSPARRSLLPKSPKRHRGLPPKGRQSAETEFDRKVQSDLWAIRGML</sequence>
<feature type="compositionally biased region" description="Polar residues" evidence="2">
    <location>
        <begin position="476"/>
        <end position="492"/>
    </location>
</feature>
<dbReference type="Proteomes" id="UP001303160">
    <property type="component" value="Unassembled WGS sequence"/>
</dbReference>
<dbReference type="InterPro" id="IPR052396">
    <property type="entry name" value="Meiotic_Drive_Suppr_Kinase"/>
</dbReference>
<protein>
    <recommendedName>
        <fullName evidence="3">Protein kinase domain-containing protein</fullName>
    </recommendedName>
</protein>
<feature type="coiled-coil region" evidence="1">
    <location>
        <begin position="2"/>
        <end position="60"/>
    </location>
</feature>
<dbReference type="PANTHER" id="PTHR37171">
    <property type="entry name" value="SERINE/THREONINE-PROTEIN KINASE YRZF-RELATED"/>
    <property type="match status" value="1"/>
</dbReference>
<dbReference type="EMBL" id="MU864093">
    <property type="protein sequence ID" value="KAK4194131.1"/>
    <property type="molecule type" value="Genomic_DNA"/>
</dbReference>
<proteinExistence type="predicted"/>
<dbReference type="GO" id="GO:0004672">
    <property type="term" value="F:protein kinase activity"/>
    <property type="evidence" value="ECO:0007669"/>
    <property type="project" value="InterPro"/>
</dbReference>
<keyword evidence="5" id="KW-1185">Reference proteome</keyword>
<keyword evidence="1" id="KW-0175">Coiled coil</keyword>
<gene>
    <name evidence="4" type="ORF">QBC40DRAFT_291318</name>
</gene>
<feature type="region of interest" description="Disordered" evidence="2">
    <location>
        <begin position="431"/>
        <end position="500"/>
    </location>
</feature>
<evidence type="ECO:0000256" key="1">
    <source>
        <dbReference type="SAM" id="Coils"/>
    </source>
</evidence>
<dbReference type="InterPro" id="IPR000719">
    <property type="entry name" value="Prot_kinase_dom"/>
</dbReference>
<dbReference type="PANTHER" id="PTHR37171:SF1">
    <property type="entry name" value="SERINE_THREONINE-PROTEIN KINASE YRZF-RELATED"/>
    <property type="match status" value="1"/>
</dbReference>